<accession>A0ABY3ERN5</accession>
<dbReference type="Gene3D" id="3.40.630.30">
    <property type="match status" value="1"/>
</dbReference>
<comment type="caution">
    <text evidence="3">The sequence shown here is derived from an EMBL/GenBank/DDBJ whole genome shotgun (WGS) entry which is preliminary data.</text>
</comment>
<organism evidence="3 4">
    <name type="scientific">Cupriavidus campinensis</name>
    <dbReference type="NCBI Taxonomy" id="151783"/>
    <lineage>
        <taxon>Bacteria</taxon>
        <taxon>Pseudomonadati</taxon>
        <taxon>Pseudomonadota</taxon>
        <taxon>Betaproteobacteria</taxon>
        <taxon>Burkholderiales</taxon>
        <taxon>Burkholderiaceae</taxon>
        <taxon>Cupriavidus</taxon>
    </lineage>
</organism>
<dbReference type="Proteomes" id="UP000318943">
    <property type="component" value="Unassembled WGS sequence"/>
</dbReference>
<dbReference type="PANTHER" id="PTHR31438">
    <property type="entry name" value="LYSINE N-ACYLTRANSFERASE C17G9.06C-RELATED"/>
    <property type="match status" value="1"/>
</dbReference>
<evidence type="ECO:0000256" key="1">
    <source>
        <dbReference type="ARBA" id="ARBA00004924"/>
    </source>
</evidence>
<dbReference type="InterPro" id="IPR016181">
    <property type="entry name" value="Acyl_CoA_acyltransferase"/>
</dbReference>
<reference evidence="3 4" key="1">
    <citation type="submission" date="2019-05" db="EMBL/GenBank/DDBJ databases">
        <title>Whole genome sequence analysis of Cupriavidus campinensis S14E4C strain.</title>
        <authorList>
            <person name="Abbaszade G."/>
            <person name="Szabo A."/>
            <person name="Toumi M."/>
            <person name="Toth E."/>
        </authorList>
    </citation>
    <scope>NUCLEOTIDE SEQUENCE [LARGE SCALE GENOMIC DNA]</scope>
    <source>
        <strain evidence="3 4">S14E4C</strain>
    </source>
</reference>
<dbReference type="SMART" id="SM01006">
    <property type="entry name" value="AlcB"/>
    <property type="match status" value="1"/>
</dbReference>
<protein>
    <submittedName>
        <fullName evidence="3">Acetyltransferase</fullName>
    </submittedName>
</protein>
<dbReference type="InterPro" id="IPR019432">
    <property type="entry name" value="Acyltransferase_MbtK/IucB-like"/>
</dbReference>
<dbReference type="Pfam" id="PF13523">
    <property type="entry name" value="Acetyltransf_8"/>
    <property type="match status" value="1"/>
</dbReference>
<keyword evidence="4" id="KW-1185">Reference proteome</keyword>
<proteinExistence type="predicted"/>
<evidence type="ECO:0000259" key="2">
    <source>
        <dbReference type="SMART" id="SM01006"/>
    </source>
</evidence>
<comment type="pathway">
    <text evidence="1">Siderophore biosynthesis.</text>
</comment>
<feature type="domain" description="Acyltransferase MbtK/IucB-like conserved" evidence="2">
    <location>
        <begin position="43"/>
        <end position="90"/>
    </location>
</feature>
<dbReference type="SUPFAM" id="SSF55729">
    <property type="entry name" value="Acyl-CoA N-acyltransferases (Nat)"/>
    <property type="match status" value="1"/>
</dbReference>
<gene>
    <name evidence="3" type="ORF">FGG12_03825</name>
</gene>
<evidence type="ECO:0000313" key="3">
    <source>
        <dbReference type="EMBL" id="TSP13626.1"/>
    </source>
</evidence>
<name>A0ABY3ERN5_9BURK</name>
<evidence type="ECO:0000313" key="4">
    <source>
        <dbReference type="Proteomes" id="UP000318943"/>
    </source>
</evidence>
<sequence length="219" mass="24834">MRRTPPDLPERPMQADRWDITHGGAEPIPAALRPSLHPGMTIRALSLDHDIGLLHRWFTMDYARFWNMQDLTLDETRRFYADLLASGHGGAYMGLCEGAPAFLIECYDPAHEPVGAHFAPRASDIGMHFFVGPPAAPIRHFTRDVLRRVMAHTFYTLGAQRVVVEPDARNDKVHALNRAVGFAYDRQITLPQKTAWLAFCTRPDFERSIRGDFTDERPA</sequence>
<dbReference type="PANTHER" id="PTHR31438:SF1">
    <property type="entry name" value="LYSINE N-ACYLTRANSFERASE C17G9.06C-RELATED"/>
    <property type="match status" value="1"/>
</dbReference>
<dbReference type="EMBL" id="VCIZ01000002">
    <property type="protein sequence ID" value="TSP13626.1"/>
    <property type="molecule type" value="Genomic_DNA"/>
</dbReference>